<dbReference type="SMART" id="SM00382">
    <property type="entry name" value="AAA"/>
    <property type="match status" value="2"/>
</dbReference>
<dbReference type="PROSITE" id="PS00674">
    <property type="entry name" value="AAA"/>
    <property type="match status" value="1"/>
</dbReference>
<dbReference type="RefSeq" id="WP_201360817.1">
    <property type="nucleotide sequence ID" value="NZ_BNJJ01000003.1"/>
</dbReference>
<comment type="caution">
    <text evidence="7">The sequence shown here is derived from an EMBL/GenBank/DDBJ whole genome shotgun (WGS) entry which is preliminary data.</text>
</comment>
<dbReference type="InterPro" id="IPR029067">
    <property type="entry name" value="CDC48_domain_2-like_sf"/>
</dbReference>
<proteinExistence type="inferred from homology"/>
<organism evidence="7 8">
    <name type="scientific">Dictyobacter formicarum</name>
    <dbReference type="NCBI Taxonomy" id="2778368"/>
    <lineage>
        <taxon>Bacteria</taxon>
        <taxon>Bacillati</taxon>
        <taxon>Chloroflexota</taxon>
        <taxon>Ktedonobacteria</taxon>
        <taxon>Ktedonobacterales</taxon>
        <taxon>Dictyobacteraceae</taxon>
        <taxon>Dictyobacter</taxon>
    </lineage>
</organism>
<dbReference type="InterPro" id="IPR027417">
    <property type="entry name" value="P-loop_NTPase"/>
</dbReference>
<dbReference type="PANTHER" id="PTHR23077">
    <property type="entry name" value="AAA-FAMILY ATPASE"/>
    <property type="match status" value="1"/>
</dbReference>
<feature type="domain" description="CDC48 N-terminal subdomain" evidence="6">
    <location>
        <begin position="7"/>
        <end position="92"/>
    </location>
</feature>
<dbReference type="InterPro" id="IPR003593">
    <property type="entry name" value="AAA+_ATPase"/>
</dbReference>
<dbReference type="NCBIfam" id="TIGR01243">
    <property type="entry name" value="CDC48"/>
    <property type="match status" value="1"/>
</dbReference>
<sequence length="711" mass="78772">MADTMVQLKVAEANARDVGRGIARVDPDVMAKLGIDDTGEVTSLKGKRETVVKIMPTFPDMRGRGIVQIDGIIRENAQIGLDEQVRLVRVQVAQARKITLSQLSSLDKMTIDRAYFSKQLATMPVTRGDRVQITFLGTRKQDFNVVDTQPAGAVLITPQTTISITGEGKATDVRMTYEDIGGLGNQVKRIREMIELPLRFPRIFARLGVTPPKGVLLHGPPGCGKTLIARVIANETDATFLHLSGPEIMHKFYGESEAHLRNIFEKAKHNAPTVLFFDELDAIGPKREELGGEKQVELRVVSQLLALMDGLEERGQVIIIGATNLPDILDPALRRPGRFDREIVIPIPDKNGRKEIITIHTRGVPLADDVDLDRLAFLTHGFVGADLTALAREAAMYAIRRFLPKIDFEHGILPEHDMLALEVTMDDFLQALREIEPSAIREVFTEIPEIGFSDIGGLDDVKRILTETVKDPLYHPEVYARANTKPAKGILLSGEPGTGKTLIAKAIARESEVNFIAISGPELMSRYVGESERGIREVFKKARLAAPCILFFDEIETLIPRRGLSAGDQVTERVTTQFLTEMDGIEELRGVLVLASTNRPDLIDAAMLRPGRFDLKIELPKPDVQAREAIFKVHTRGKPIAKSIDIHHMAQEAEGLVGADIASICQRASLLAIQEFLESKEEDLDKLLIEEKHFIAARSGSTADTWWHSRL</sequence>
<dbReference type="Pfam" id="PF17862">
    <property type="entry name" value="AAA_lid_3"/>
    <property type="match status" value="2"/>
</dbReference>
<dbReference type="InterPro" id="IPR003960">
    <property type="entry name" value="ATPase_AAA_CS"/>
</dbReference>
<protein>
    <submittedName>
        <fullName evidence="7">ATPase AAA</fullName>
    </submittedName>
</protein>
<dbReference type="SUPFAM" id="SSF52540">
    <property type="entry name" value="P-loop containing nucleoside triphosphate hydrolases"/>
    <property type="match status" value="2"/>
</dbReference>
<keyword evidence="8" id="KW-1185">Reference proteome</keyword>
<dbReference type="SUPFAM" id="SSF54585">
    <property type="entry name" value="Cdc48 domain 2-like"/>
    <property type="match status" value="1"/>
</dbReference>
<evidence type="ECO:0000259" key="6">
    <source>
        <dbReference type="SMART" id="SM01073"/>
    </source>
</evidence>
<name>A0ABQ3VBL3_9CHLR</name>
<dbReference type="Pfam" id="PF00004">
    <property type="entry name" value="AAA"/>
    <property type="match status" value="2"/>
</dbReference>
<dbReference type="InterPro" id="IPR005938">
    <property type="entry name" value="AAA_ATPase_CDC48"/>
</dbReference>
<dbReference type="Gene3D" id="3.10.330.10">
    <property type="match status" value="1"/>
</dbReference>
<dbReference type="InterPro" id="IPR003338">
    <property type="entry name" value="CDC4_N-term_subdom"/>
</dbReference>
<dbReference type="InterPro" id="IPR003959">
    <property type="entry name" value="ATPase_AAA_core"/>
</dbReference>
<dbReference type="InterPro" id="IPR004201">
    <property type="entry name" value="Cdc48_dom2"/>
</dbReference>
<evidence type="ECO:0000259" key="5">
    <source>
        <dbReference type="SMART" id="SM01072"/>
    </source>
</evidence>
<reference evidence="7 8" key="1">
    <citation type="journal article" date="2021" name="Int. J. Syst. Evol. Microbiol.">
        <title>Reticulibacter mediterranei gen. nov., sp. nov., within the new family Reticulibacteraceae fam. nov., and Ktedonospora formicarum gen. nov., sp. nov., Ktedonobacter robiniae sp. nov., Dictyobacter formicarum sp. nov. and Dictyobacter arantiisoli sp. nov., belonging to the class Ktedonobacteria.</title>
        <authorList>
            <person name="Yabe S."/>
            <person name="Zheng Y."/>
            <person name="Wang C.M."/>
            <person name="Sakai Y."/>
            <person name="Abe K."/>
            <person name="Yokota A."/>
            <person name="Donadio S."/>
            <person name="Cavaletti L."/>
            <person name="Monciardini P."/>
        </authorList>
    </citation>
    <scope>NUCLEOTIDE SEQUENCE [LARGE SCALE GENOMIC DNA]</scope>
    <source>
        <strain evidence="7 8">SOSP1-9</strain>
    </source>
</reference>
<dbReference type="InterPro" id="IPR050168">
    <property type="entry name" value="AAA_ATPase_domain"/>
</dbReference>
<dbReference type="EMBL" id="BNJJ01000003">
    <property type="protein sequence ID" value="GHO83154.1"/>
    <property type="molecule type" value="Genomic_DNA"/>
</dbReference>
<evidence type="ECO:0000256" key="3">
    <source>
        <dbReference type="RuleBase" id="RU003651"/>
    </source>
</evidence>
<dbReference type="Gene3D" id="1.10.8.60">
    <property type="match status" value="2"/>
</dbReference>
<dbReference type="SUPFAM" id="SSF50692">
    <property type="entry name" value="ADC-like"/>
    <property type="match status" value="1"/>
</dbReference>
<evidence type="ECO:0000313" key="7">
    <source>
        <dbReference type="EMBL" id="GHO83154.1"/>
    </source>
</evidence>
<gene>
    <name evidence="7" type="ORF">KSZ_11600</name>
</gene>
<accession>A0ABQ3VBL3</accession>
<dbReference type="Proteomes" id="UP000635565">
    <property type="component" value="Unassembled WGS sequence"/>
</dbReference>
<dbReference type="Gene3D" id="3.40.50.300">
    <property type="entry name" value="P-loop containing nucleotide triphosphate hydrolases"/>
    <property type="match status" value="2"/>
</dbReference>
<dbReference type="SMART" id="SM01072">
    <property type="entry name" value="CDC48_2"/>
    <property type="match status" value="1"/>
</dbReference>
<evidence type="ECO:0000256" key="1">
    <source>
        <dbReference type="ARBA" id="ARBA00022741"/>
    </source>
</evidence>
<evidence type="ECO:0000259" key="4">
    <source>
        <dbReference type="SMART" id="SM00382"/>
    </source>
</evidence>
<keyword evidence="2 3" id="KW-0067">ATP-binding</keyword>
<dbReference type="SMART" id="SM01073">
    <property type="entry name" value="CDC48_N"/>
    <property type="match status" value="1"/>
</dbReference>
<evidence type="ECO:0000313" key="8">
    <source>
        <dbReference type="Proteomes" id="UP000635565"/>
    </source>
</evidence>
<feature type="domain" description="AAA+ ATPase" evidence="4">
    <location>
        <begin position="211"/>
        <end position="349"/>
    </location>
</feature>
<dbReference type="InterPro" id="IPR041569">
    <property type="entry name" value="AAA_lid_3"/>
</dbReference>
<dbReference type="Pfam" id="PF02933">
    <property type="entry name" value="CDC48_2"/>
    <property type="match status" value="1"/>
</dbReference>
<keyword evidence="1 3" id="KW-0547">Nucleotide-binding</keyword>
<evidence type="ECO:0000256" key="2">
    <source>
        <dbReference type="ARBA" id="ARBA00022840"/>
    </source>
</evidence>
<feature type="domain" description="CDC48" evidence="5">
    <location>
        <begin position="110"/>
        <end position="171"/>
    </location>
</feature>
<dbReference type="InterPro" id="IPR009010">
    <property type="entry name" value="Asp_de-COase-like_dom_sf"/>
</dbReference>
<dbReference type="Pfam" id="PF02359">
    <property type="entry name" value="CDC48_N"/>
    <property type="match status" value="1"/>
</dbReference>
<comment type="similarity">
    <text evidence="3">Belongs to the AAA ATPase family.</text>
</comment>
<dbReference type="Gene3D" id="2.40.40.20">
    <property type="match status" value="1"/>
</dbReference>
<dbReference type="PANTHER" id="PTHR23077:SF171">
    <property type="entry name" value="NUCLEAR VALOSIN-CONTAINING PROTEIN-LIKE"/>
    <property type="match status" value="1"/>
</dbReference>
<feature type="domain" description="AAA+ ATPase" evidence="4">
    <location>
        <begin position="486"/>
        <end position="623"/>
    </location>
</feature>